<dbReference type="PANTHER" id="PTHR32063:SF28">
    <property type="entry name" value="BLR2861 PROTEIN"/>
    <property type="match status" value="1"/>
</dbReference>
<gene>
    <name evidence="9" type="ORF">Sps_02173</name>
</gene>
<dbReference type="GO" id="GO:0042910">
    <property type="term" value="F:xenobiotic transmembrane transporter activity"/>
    <property type="evidence" value="ECO:0007669"/>
    <property type="project" value="TreeGrafter"/>
</dbReference>
<protein>
    <submittedName>
        <fullName evidence="9">Cation/multidrug efflux pump</fullName>
    </submittedName>
</protein>
<feature type="transmembrane region" description="Helical" evidence="8">
    <location>
        <begin position="875"/>
        <end position="894"/>
    </location>
</feature>
<feature type="transmembrane region" description="Helical" evidence="8">
    <location>
        <begin position="333"/>
        <end position="352"/>
    </location>
</feature>
<keyword evidence="4" id="KW-0997">Cell inner membrane</keyword>
<feature type="transmembrane region" description="Helical" evidence="8">
    <location>
        <begin position="462"/>
        <end position="481"/>
    </location>
</feature>
<dbReference type="AlphaFoldDB" id="A0A1S6HP75"/>
<proteinExistence type="predicted"/>
<feature type="transmembrane region" description="Helical" evidence="8">
    <location>
        <begin position="430"/>
        <end position="450"/>
    </location>
</feature>
<dbReference type="Pfam" id="PF00873">
    <property type="entry name" value="ACR_tran"/>
    <property type="match status" value="1"/>
</dbReference>
<evidence type="ECO:0000313" key="9">
    <source>
        <dbReference type="EMBL" id="AQS37331.1"/>
    </source>
</evidence>
<feature type="transmembrane region" description="Helical" evidence="8">
    <location>
        <begin position="946"/>
        <end position="967"/>
    </location>
</feature>
<keyword evidence="7 8" id="KW-0472">Membrane</keyword>
<dbReference type="Gene3D" id="3.30.2090.10">
    <property type="entry name" value="Multidrug efflux transporter AcrB TolC docking domain, DN and DC subdomains"/>
    <property type="match status" value="2"/>
</dbReference>
<dbReference type="Proteomes" id="UP000189545">
    <property type="component" value="Chromosome"/>
</dbReference>
<keyword evidence="6 8" id="KW-1133">Transmembrane helix</keyword>
<feature type="transmembrane region" description="Helical" evidence="8">
    <location>
        <begin position="979"/>
        <end position="1005"/>
    </location>
</feature>
<feature type="transmembrane region" description="Helical" evidence="8">
    <location>
        <begin position="525"/>
        <end position="543"/>
    </location>
</feature>
<evidence type="ECO:0000256" key="2">
    <source>
        <dbReference type="ARBA" id="ARBA00022448"/>
    </source>
</evidence>
<dbReference type="FunFam" id="1.20.1640.10:FF:000001">
    <property type="entry name" value="Efflux pump membrane transporter"/>
    <property type="match status" value="1"/>
</dbReference>
<evidence type="ECO:0000256" key="7">
    <source>
        <dbReference type="ARBA" id="ARBA00023136"/>
    </source>
</evidence>
<dbReference type="Gene3D" id="3.30.70.1320">
    <property type="entry name" value="Multidrug efflux transporter AcrB pore domain like"/>
    <property type="match status" value="1"/>
</dbReference>
<dbReference type="EMBL" id="CP014782">
    <property type="protein sequence ID" value="AQS37331.1"/>
    <property type="molecule type" value="Genomic_DNA"/>
</dbReference>
<dbReference type="SUPFAM" id="SSF82714">
    <property type="entry name" value="Multidrug efflux transporter AcrB TolC docking domain, DN and DC subdomains"/>
    <property type="match status" value="2"/>
</dbReference>
<dbReference type="PRINTS" id="PR00702">
    <property type="entry name" value="ACRIFLAVINRP"/>
</dbReference>
<evidence type="ECO:0000256" key="8">
    <source>
        <dbReference type="SAM" id="Phobius"/>
    </source>
</evidence>
<dbReference type="PANTHER" id="PTHR32063">
    <property type="match status" value="1"/>
</dbReference>
<evidence type="ECO:0000256" key="3">
    <source>
        <dbReference type="ARBA" id="ARBA00022475"/>
    </source>
</evidence>
<keyword evidence="3" id="KW-1003">Cell membrane</keyword>
<feature type="transmembrane region" description="Helical" evidence="8">
    <location>
        <begin position="849"/>
        <end position="868"/>
    </location>
</feature>
<evidence type="ECO:0000256" key="5">
    <source>
        <dbReference type="ARBA" id="ARBA00022692"/>
    </source>
</evidence>
<dbReference type="InterPro" id="IPR001036">
    <property type="entry name" value="Acrflvin-R"/>
</dbReference>
<accession>A0A1S6HP75</accession>
<dbReference type="InterPro" id="IPR027463">
    <property type="entry name" value="AcrB_DN_DC_subdom"/>
</dbReference>
<dbReference type="Gene3D" id="3.30.70.1430">
    <property type="entry name" value="Multidrug efflux transporter AcrB pore domain"/>
    <property type="match status" value="2"/>
</dbReference>
<keyword evidence="10" id="KW-1185">Reference proteome</keyword>
<dbReference type="Gene3D" id="1.20.1640.10">
    <property type="entry name" value="Multidrug efflux transporter AcrB transmembrane domain"/>
    <property type="match status" value="2"/>
</dbReference>
<comment type="subcellular location">
    <subcellularLocation>
        <location evidence="1">Cell inner membrane</location>
        <topology evidence="1">Multi-pass membrane protein</topology>
    </subcellularLocation>
</comment>
<name>A0A1S6HP75_9GAMM</name>
<dbReference type="SUPFAM" id="SSF82693">
    <property type="entry name" value="Multidrug efflux transporter AcrB pore domain, PN1, PN2, PC1 and PC2 subdomains"/>
    <property type="match status" value="3"/>
</dbReference>
<keyword evidence="5 8" id="KW-0812">Transmembrane</keyword>
<evidence type="ECO:0000256" key="4">
    <source>
        <dbReference type="ARBA" id="ARBA00022519"/>
    </source>
</evidence>
<dbReference type="KEGG" id="spsw:Sps_02173"/>
<dbReference type="GO" id="GO:0005886">
    <property type="term" value="C:plasma membrane"/>
    <property type="evidence" value="ECO:0007669"/>
    <property type="project" value="UniProtKB-SubCell"/>
</dbReference>
<dbReference type="Gene3D" id="3.30.70.1440">
    <property type="entry name" value="Multidrug efflux transporter AcrB pore domain"/>
    <property type="match status" value="1"/>
</dbReference>
<reference evidence="9 10" key="1">
    <citation type="submission" date="2016-03" db="EMBL/GenBank/DDBJ databases">
        <title>Complete genome sequence of Shewanella psychrophila WP2, a deep sea bacterium isolated from west Pacific sediment.</title>
        <authorList>
            <person name="Xu G."/>
            <person name="Jian H."/>
        </authorList>
    </citation>
    <scope>NUCLEOTIDE SEQUENCE [LARGE SCALE GENOMIC DNA]</scope>
    <source>
        <strain evidence="9 10">WP2</strain>
    </source>
</reference>
<organism evidence="9 10">
    <name type="scientific">Shewanella psychrophila</name>
    <dbReference type="NCBI Taxonomy" id="225848"/>
    <lineage>
        <taxon>Bacteria</taxon>
        <taxon>Pseudomonadati</taxon>
        <taxon>Pseudomonadota</taxon>
        <taxon>Gammaproteobacteria</taxon>
        <taxon>Alteromonadales</taxon>
        <taxon>Shewanellaceae</taxon>
        <taxon>Shewanella</taxon>
    </lineage>
</organism>
<evidence type="ECO:0000313" key="10">
    <source>
        <dbReference type="Proteomes" id="UP000189545"/>
    </source>
</evidence>
<sequence>MMKFTDIFIKRPVLSLVLSLILLVLGFKAYDMLQVRQYPKLETGVITISTQYPGASSSSVQGYVTQPLQAQVAQAEGIDYMTSNSSLGKSLITVYLKLDYPSGKALTEILSLVQQVKYRLPTGVQDPSILKSTSQSPILYLSFSSDNLATEQISDYISRVVKPTLSTVNGVSKVDILGQRDFAMRIWLNPTKMAALGLTASDVQNAIKGNNTVSAAGKIKDEYIEVDINAHTDASSVADFNNISLKEADGRLIHLRDIATVELGANSYDAQVNFNGKPAVLTAISNTSNSNPLTVVADVYKVLPDIIDSLPEGMHGSVVYDSTQFITTSIDEVAKTLIEAALIVVIVIFAFLGSMRAMLIPLVTIPLSLIGSLFFMLILGFSINLLTLLAMVLAISLVVDDAIVVVENTFRHLEDGLSPVQAAMVSAREIAGPVIAMTITLAAVYAPIGFMGGLTGKLFTEFAFTLAGSVLISGFIALTLTPMMCSKVLSKSVLEGKLVKRVDSVMAGITQKYTRLLSLVLDNRAMVWPLAGTILLALVFMFTHTSSELAPQEDQGVVMMMGKGPVQANTDYLAHFTQSLTQVVNQYPEKQMDMMVNGYQNNHTFFGLTVLKDWSERQATAKEVMQRFQADSKTLPGVQIYTFSPPDLPGTPQGLPFQMILKTPTGNYKDLYQYAEKLKDYAMKSGKFIYVQNDLNFSKPQIEVIINRDKAALMNVSAQDIGVVLSRYLSEGFINYFSLDGRSYQVITQVPQEDRNTATDLNQYYVESQSHEMVPLASLVTITKSVQPSNIDQFQQLNSAMIEAKMMPGVSIGEAYKVMEQGAKQILPQSYSVDSSGQLRQYLQEGSSLVATFFLALIIIYLVLAAQFESFRDPLIVLTSVPLSIFGAMLPLYFGVDTLNIYTEVGLVTLIGLISKHGILIVEFANQLQRETSCSKYEAALKSASVRLRPVLMTTAAMVIGVVPLLIASGAGAQSRFSIGLVITVGMSIGTLFTLFVVPTVYTFLAQDHKKQQEIETGDAQRSEVAIGLSE</sequence>
<dbReference type="SUPFAM" id="SSF82866">
    <property type="entry name" value="Multidrug efflux transporter AcrB transmembrane domain"/>
    <property type="match status" value="2"/>
</dbReference>
<dbReference type="RefSeq" id="WP_237158054.1">
    <property type="nucleotide sequence ID" value="NZ_CP014782.1"/>
</dbReference>
<evidence type="ECO:0000256" key="6">
    <source>
        <dbReference type="ARBA" id="ARBA00022989"/>
    </source>
</evidence>
<evidence type="ECO:0000256" key="1">
    <source>
        <dbReference type="ARBA" id="ARBA00004429"/>
    </source>
</evidence>
<keyword evidence="2" id="KW-0813">Transport</keyword>
<dbReference type="STRING" id="225848.Sps_02173"/>